<comment type="caution">
    <text evidence="6">The sequence shown here is derived from an EMBL/GenBank/DDBJ whole genome shotgun (WGS) entry which is preliminary data.</text>
</comment>
<evidence type="ECO:0000256" key="4">
    <source>
        <dbReference type="PROSITE-ProRule" id="PRU00335"/>
    </source>
</evidence>
<dbReference type="InterPro" id="IPR009057">
    <property type="entry name" value="Homeodomain-like_sf"/>
</dbReference>
<name>A0A6M1SGR0_9HYPH</name>
<evidence type="ECO:0000313" key="7">
    <source>
        <dbReference type="Proteomes" id="UP000477849"/>
    </source>
</evidence>
<dbReference type="Gene3D" id="1.10.357.10">
    <property type="entry name" value="Tetracycline Repressor, domain 2"/>
    <property type="match status" value="1"/>
</dbReference>
<dbReference type="Pfam" id="PF00440">
    <property type="entry name" value="TetR_N"/>
    <property type="match status" value="1"/>
</dbReference>
<feature type="domain" description="HTH tetR-type" evidence="5">
    <location>
        <begin position="20"/>
        <end position="80"/>
    </location>
</feature>
<evidence type="ECO:0000313" key="6">
    <source>
        <dbReference type="EMBL" id="NGO65926.1"/>
    </source>
</evidence>
<organism evidence="6 7">
    <name type="scientific">Rhizobium daejeonense</name>
    <dbReference type="NCBI Taxonomy" id="240521"/>
    <lineage>
        <taxon>Bacteria</taxon>
        <taxon>Pseudomonadati</taxon>
        <taxon>Pseudomonadota</taxon>
        <taxon>Alphaproteobacteria</taxon>
        <taxon>Hyphomicrobiales</taxon>
        <taxon>Rhizobiaceae</taxon>
        <taxon>Rhizobium/Agrobacterium group</taxon>
        <taxon>Rhizobium</taxon>
    </lineage>
</organism>
<keyword evidence="7" id="KW-1185">Reference proteome</keyword>
<dbReference type="SUPFAM" id="SSF46689">
    <property type="entry name" value="Homeodomain-like"/>
    <property type="match status" value="1"/>
</dbReference>
<dbReference type="InterPro" id="IPR001647">
    <property type="entry name" value="HTH_TetR"/>
</dbReference>
<reference evidence="6 7" key="1">
    <citation type="submission" date="2020-02" db="EMBL/GenBank/DDBJ databases">
        <title>Genome sequence of the type strain CCBAU10050 of Rhizobium daejeonense.</title>
        <authorList>
            <person name="Gao J."/>
            <person name="Sun J."/>
        </authorList>
    </citation>
    <scope>NUCLEOTIDE SEQUENCE [LARGE SCALE GENOMIC DNA]</scope>
    <source>
        <strain evidence="6 7">CCBAU10050</strain>
    </source>
</reference>
<dbReference type="InterPro" id="IPR050109">
    <property type="entry name" value="HTH-type_TetR-like_transc_reg"/>
</dbReference>
<accession>A0A6M1SGR0</accession>
<protein>
    <submittedName>
        <fullName evidence="6">TetR/AcrR family transcriptional regulator</fullName>
    </submittedName>
</protein>
<dbReference type="GO" id="GO:0000976">
    <property type="term" value="F:transcription cis-regulatory region binding"/>
    <property type="evidence" value="ECO:0007669"/>
    <property type="project" value="TreeGrafter"/>
</dbReference>
<dbReference type="PANTHER" id="PTHR30055:SF234">
    <property type="entry name" value="HTH-TYPE TRANSCRIPTIONAL REGULATOR BETI"/>
    <property type="match status" value="1"/>
</dbReference>
<dbReference type="RefSeq" id="WP_163897772.1">
    <property type="nucleotide sequence ID" value="NZ_CP048425.1"/>
</dbReference>
<gene>
    <name evidence="6" type="ORF">G6N76_19830</name>
</gene>
<feature type="DNA-binding region" description="H-T-H motif" evidence="4">
    <location>
        <begin position="43"/>
        <end position="62"/>
    </location>
</feature>
<dbReference type="PRINTS" id="PR00455">
    <property type="entry name" value="HTHTETR"/>
</dbReference>
<dbReference type="PROSITE" id="PS50977">
    <property type="entry name" value="HTH_TETR_2"/>
    <property type="match status" value="1"/>
</dbReference>
<sequence>MSGSSSFINARKYPRQARSAVMVETILEAAARVLETGGLEAFNTNAVAEKAGVSIGSLYQYFPAKEALLATLIRRKRMVLVEAISDVKAQAGALDLRSLIDGFIRAGLFQQLQRPRLARSLEYAEAMLPIDEETEALKRSITMAVADALRAHGVEEPEIAARDLAALTRGMADAGGLFGETDMPSLEHRVRRAAYGYLGLN</sequence>
<dbReference type="GO" id="GO:0003700">
    <property type="term" value="F:DNA-binding transcription factor activity"/>
    <property type="evidence" value="ECO:0007669"/>
    <property type="project" value="TreeGrafter"/>
</dbReference>
<keyword evidence="1" id="KW-0805">Transcription regulation</keyword>
<dbReference type="EMBL" id="JAAKZH010000007">
    <property type="protein sequence ID" value="NGO65926.1"/>
    <property type="molecule type" value="Genomic_DNA"/>
</dbReference>
<dbReference type="Proteomes" id="UP000477849">
    <property type="component" value="Unassembled WGS sequence"/>
</dbReference>
<dbReference type="PANTHER" id="PTHR30055">
    <property type="entry name" value="HTH-TYPE TRANSCRIPTIONAL REGULATOR RUTR"/>
    <property type="match status" value="1"/>
</dbReference>
<evidence type="ECO:0000256" key="2">
    <source>
        <dbReference type="ARBA" id="ARBA00023125"/>
    </source>
</evidence>
<evidence type="ECO:0000259" key="5">
    <source>
        <dbReference type="PROSITE" id="PS50977"/>
    </source>
</evidence>
<keyword evidence="2 4" id="KW-0238">DNA-binding</keyword>
<evidence type="ECO:0000256" key="1">
    <source>
        <dbReference type="ARBA" id="ARBA00023015"/>
    </source>
</evidence>
<proteinExistence type="predicted"/>
<dbReference type="AlphaFoldDB" id="A0A6M1SGR0"/>
<evidence type="ECO:0000256" key="3">
    <source>
        <dbReference type="ARBA" id="ARBA00023163"/>
    </source>
</evidence>
<keyword evidence="3" id="KW-0804">Transcription</keyword>